<dbReference type="PRINTS" id="PR01036">
    <property type="entry name" value="TCRTETB"/>
</dbReference>
<gene>
    <name evidence="10" type="ORF">Pflav_057990</name>
</gene>
<evidence type="ECO:0000256" key="3">
    <source>
        <dbReference type="ARBA" id="ARBA00022448"/>
    </source>
</evidence>
<feature type="transmembrane region" description="Helical" evidence="8">
    <location>
        <begin position="83"/>
        <end position="102"/>
    </location>
</feature>
<organism evidence="10 11">
    <name type="scientific">Phytohabitans flavus</name>
    <dbReference type="NCBI Taxonomy" id="1076124"/>
    <lineage>
        <taxon>Bacteria</taxon>
        <taxon>Bacillati</taxon>
        <taxon>Actinomycetota</taxon>
        <taxon>Actinomycetes</taxon>
        <taxon>Micromonosporales</taxon>
        <taxon>Micromonosporaceae</taxon>
    </lineage>
</organism>
<dbReference type="GO" id="GO:0022857">
    <property type="term" value="F:transmembrane transporter activity"/>
    <property type="evidence" value="ECO:0007669"/>
    <property type="project" value="InterPro"/>
</dbReference>
<dbReference type="Proteomes" id="UP000502508">
    <property type="component" value="Chromosome"/>
</dbReference>
<dbReference type="PROSITE" id="PS50850">
    <property type="entry name" value="MFS"/>
    <property type="match status" value="1"/>
</dbReference>
<dbReference type="RefSeq" id="WP_173039318.1">
    <property type="nucleotide sequence ID" value="NZ_AP022870.1"/>
</dbReference>
<sequence length="546" mass="57732">MSGGQQGTELRHSPWLVLATLCLGFFMILLDTTIVNIAIPDMSAALNASLDQILWIVNAYVLVYAVLLITAGRLGDLYGPKQLFIVGLVVFTLASAACGFANSSGQLVAARVVQGVGGALLTPQTLSVITVIFPPEKRGAAFGVWGGVAGVATVTGPTLGGYLVTDWGWEWIFFVNVPVGIVTVVLAAIVMPNLKLNRRHRLDWTGTLLASTGLFLITFGLIEGEPHHWGKVWGPITIPELIGAGVLLMVLFFVHQYVTRKKEPLVPFSIFSDRNFSLMNWVVGAIAFAMLGLFLPLVIYLQSVIGLSALRAGIAVAPLSLLAMVIAPFAGRAADRMGGKWILFTGLTLWSAGMALVVWLARANAGQWTLLPGLLIAGAGLGMTFAPLQTIAMRNIAPPMAGAASGLINTSRQLGGVVGSAAVGALLQARLATELPRAAREEASTLPEQYRQQFVNEFTQANTGSLHVGAGQTGVPLPPGLPEQARQIIAAAAERAFREGFTHAMRLTLILPLAVLAAAALSCLFIRGRGRLSRRERDTAPAAVGG</sequence>
<dbReference type="PANTHER" id="PTHR42718">
    <property type="entry name" value="MAJOR FACILITATOR SUPERFAMILY MULTIDRUG TRANSPORTER MFSC"/>
    <property type="match status" value="1"/>
</dbReference>
<evidence type="ECO:0000313" key="11">
    <source>
        <dbReference type="Proteomes" id="UP000502508"/>
    </source>
</evidence>
<dbReference type="InterPro" id="IPR020846">
    <property type="entry name" value="MFS_dom"/>
</dbReference>
<feature type="transmembrane region" description="Helical" evidence="8">
    <location>
        <begin position="108"/>
        <end position="133"/>
    </location>
</feature>
<dbReference type="CDD" id="cd17321">
    <property type="entry name" value="MFS_MMR_MDR_like"/>
    <property type="match status" value="1"/>
</dbReference>
<feature type="transmembrane region" description="Helical" evidence="8">
    <location>
        <begin position="373"/>
        <end position="393"/>
    </location>
</feature>
<accession>A0A6F8Y024</accession>
<evidence type="ECO:0000256" key="6">
    <source>
        <dbReference type="ARBA" id="ARBA00022989"/>
    </source>
</evidence>
<dbReference type="InterPro" id="IPR036259">
    <property type="entry name" value="MFS_trans_sf"/>
</dbReference>
<feature type="domain" description="Major facilitator superfamily (MFS) profile" evidence="9">
    <location>
        <begin position="17"/>
        <end position="531"/>
    </location>
</feature>
<dbReference type="InterPro" id="IPR011701">
    <property type="entry name" value="MFS"/>
</dbReference>
<keyword evidence="4" id="KW-1003">Cell membrane</keyword>
<dbReference type="Pfam" id="PF07690">
    <property type="entry name" value="MFS_1"/>
    <property type="match status" value="1"/>
</dbReference>
<dbReference type="InterPro" id="IPR004638">
    <property type="entry name" value="EmrB-like"/>
</dbReference>
<reference evidence="10 11" key="1">
    <citation type="submission" date="2020-03" db="EMBL/GenBank/DDBJ databases">
        <title>Whole genome shotgun sequence of Phytohabitans flavus NBRC 107702.</title>
        <authorList>
            <person name="Komaki H."/>
            <person name="Tamura T."/>
        </authorList>
    </citation>
    <scope>NUCLEOTIDE SEQUENCE [LARGE SCALE GENOMIC DNA]</scope>
    <source>
        <strain evidence="10 11">NBRC 107702</strain>
    </source>
</reference>
<keyword evidence="5 8" id="KW-0812">Transmembrane</keyword>
<dbReference type="AlphaFoldDB" id="A0A6F8Y024"/>
<dbReference type="PANTHER" id="PTHR42718:SF42">
    <property type="entry name" value="EXPORT PROTEIN"/>
    <property type="match status" value="1"/>
</dbReference>
<feature type="transmembrane region" description="Helical" evidence="8">
    <location>
        <begin position="52"/>
        <end position="71"/>
    </location>
</feature>
<dbReference type="Gene3D" id="1.20.1250.20">
    <property type="entry name" value="MFS general substrate transporter like domains"/>
    <property type="match status" value="1"/>
</dbReference>
<dbReference type="FunFam" id="1.20.1720.10:FF:000021">
    <property type="entry name" value="Drug resistance transporter, EmrB/QacA subfamily"/>
    <property type="match status" value="1"/>
</dbReference>
<evidence type="ECO:0000256" key="4">
    <source>
        <dbReference type="ARBA" id="ARBA00022475"/>
    </source>
</evidence>
<comment type="subcellular location">
    <subcellularLocation>
        <location evidence="1">Cell membrane</location>
        <topology evidence="1">Multi-pass membrane protein</topology>
    </subcellularLocation>
</comment>
<dbReference type="GO" id="GO:0005886">
    <property type="term" value="C:plasma membrane"/>
    <property type="evidence" value="ECO:0007669"/>
    <property type="project" value="UniProtKB-SubCell"/>
</dbReference>
<evidence type="ECO:0000256" key="5">
    <source>
        <dbReference type="ARBA" id="ARBA00022692"/>
    </source>
</evidence>
<protein>
    <submittedName>
        <fullName evidence="10">MFS transporter</fullName>
    </submittedName>
</protein>
<feature type="transmembrane region" description="Helical" evidence="8">
    <location>
        <begin position="15"/>
        <end position="40"/>
    </location>
</feature>
<evidence type="ECO:0000256" key="1">
    <source>
        <dbReference type="ARBA" id="ARBA00004651"/>
    </source>
</evidence>
<keyword evidence="3" id="KW-0813">Transport</keyword>
<dbReference type="EMBL" id="AP022870">
    <property type="protein sequence ID" value="BCB79389.1"/>
    <property type="molecule type" value="Genomic_DNA"/>
</dbReference>
<proteinExistence type="inferred from homology"/>
<name>A0A6F8Y024_9ACTN</name>
<keyword evidence="6 8" id="KW-1133">Transmembrane helix</keyword>
<evidence type="ECO:0000259" key="9">
    <source>
        <dbReference type="PROSITE" id="PS50850"/>
    </source>
</evidence>
<feature type="transmembrane region" description="Helical" evidence="8">
    <location>
        <begin position="202"/>
        <end position="221"/>
    </location>
</feature>
<feature type="transmembrane region" description="Helical" evidence="8">
    <location>
        <begin position="140"/>
        <end position="165"/>
    </location>
</feature>
<feature type="transmembrane region" description="Helical" evidence="8">
    <location>
        <begin position="507"/>
        <end position="526"/>
    </location>
</feature>
<keyword evidence="11" id="KW-1185">Reference proteome</keyword>
<keyword evidence="7 8" id="KW-0472">Membrane</keyword>
<dbReference type="NCBIfam" id="TIGR00711">
    <property type="entry name" value="efflux_EmrB"/>
    <property type="match status" value="1"/>
</dbReference>
<comment type="similarity">
    <text evidence="2">Belongs to the major facilitator superfamily. EmrB family.</text>
</comment>
<evidence type="ECO:0000256" key="7">
    <source>
        <dbReference type="ARBA" id="ARBA00023136"/>
    </source>
</evidence>
<feature type="transmembrane region" description="Helical" evidence="8">
    <location>
        <begin position="241"/>
        <end position="258"/>
    </location>
</feature>
<feature type="transmembrane region" description="Helical" evidence="8">
    <location>
        <begin position="171"/>
        <end position="190"/>
    </location>
</feature>
<feature type="transmembrane region" description="Helical" evidence="8">
    <location>
        <begin position="307"/>
        <end position="329"/>
    </location>
</feature>
<dbReference type="KEGG" id="pfla:Pflav_057990"/>
<feature type="transmembrane region" description="Helical" evidence="8">
    <location>
        <begin position="341"/>
        <end position="361"/>
    </location>
</feature>
<evidence type="ECO:0000256" key="2">
    <source>
        <dbReference type="ARBA" id="ARBA00008537"/>
    </source>
</evidence>
<evidence type="ECO:0000256" key="8">
    <source>
        <dbReference type="SAM" id="Phobius"/>
    </source>
</evidence>
<dbReference type="SUPFAM" id="SSF103473">
    <property type="entry name" value="MFS general substrate transporter"/>
    <property type="match status" value="1"/>
</dbReference>
<reference evidence="10 11" key="2">
    <citation type="submission" date="2020-03" db="EMBL/GenBank/DDBJ databases">
        <authorList>
            <person name="Ichikawa N."/>
            <person name="Kimura A."/>
            <person name="Kitahashi Y."/>
            <person name="Uohara A."/>
        </authorList>
    </citation>
    <scope>NUCLEOTIDE SEQUENCE [LARGE SCALE GENOMIC DNA]</scope>
    <source>
        <strain evidence="10 11">NBRC 107702</strain>
    </source>
</reference>
<dbReference type="Gene3D" id="1.20.1720.10">
    <property type="entry name" value="Multidrug resistance protein D"/>
    <property type="match status" value="1"/>
</dbReference>
<feature type="transmembrane region" description="Helical" evidence="8">
    <location>
        <begin position="278"/>
        <end position="301"/>
    </location>
</feature>
<evidence type="ECO:0000313" key="10">
    <source>
        <dbReference type="EMBL" id="BCB79389.1"/>
    </source>
</evidence>